<dbReference type="Pfam" id="PF12732">
    <property type="entry name" value="YtxH"/>
    <property type="match status" value="1"/>
</dbReference>
<keyword evidence="3" id="KW-1185">Reference proteome</keyword>
<evidence type="ECO:0000313" key="3">
    <source>
        <dbReference type="Proteomes" id="UP000285211"/>
    </source>
</evidence>
<evidence type="ECO:0000313" key="2">
    <source>
        <dbReference type="EMBL" id="RVT72243.1"/>
    </source>
</evidence>
<dbReference type="AlphaFoldDB" id="A0A3S2UKK9"/>
<dbReference type="InterPro" id="IPR024623">
    <property type="entry name" value="YtxH"/>
</dbReference>
<dbReference type="OrthoDB" id="676025at2"/>
<dbReference type="Proteomes" id="UP000285211">
    <property type="component" value="Unassembled WGS sequence"/>
</dbReference>
<dbReference type="RefSeq" id="WP_128197142.1">
    <property type="nucleotide sequence ID" value="NZ_SACJ01000013.1"/>
</dbReference>
<dbReference type="EMBL" id="SACJ01000013">
    <property type="protein sequence ID" value="RVT72243.1"/>
    <property type="molecule type" value="Genomic_DNA"/>
</dbReference>
<organism evidence="2 3">
    <name type="scientific">Flavobacterium sufflavum</name>
    <dbReference type="NCBI Taxonomy" id="1921138"/>
    <lineage>
        <taxon>Bacteria</taxon>
        <taxon>Pseudomonadati</taxon>
        <taxon>Bacteroidota</taxon>
        <taxon>Flavobacteriia</taxon>
        <taxon>Flavobacteriales</taxon>
        <taxon>Flavobacteriaceae</taxon>
        <taxon>Flavobacterium</taxon>
    </lineage>
</organism>
<dbReference type="PANTHER" id="PTHR35792">
    <property type="entry name" value="GENERAL STRESS PROTEIN"/>
    <property type="match status" value="1"/>
</dbReference>
<proteinExistence type="predicted"/>
<feature type="transmembrane region" description="Helical" evidence="1">
    <location>
        <begin position="6"/>
        <end position="25"/>
    </location>
</feature>
<keyword evidence="1" id="KW-0812">Transmembrane</keyword>
<name>A0A3S2UKK9_9FLAO</name>
<protein>
    <submittedName>
        <fullName evidence="2">YtxH domain-containing protein</fullName>
    </submittedName>
</protein>
<comment type="caution">
    <text evidence="2">The sequence shown here is derived from an EMBL/GenBank/DDBJ whole genome shotgun (WGS) entry which is preliminary data.</text>
</comment>
<reference evidence="2 3" key="1">
    <citation type="submission" date="2019-01" db="EMBL/GenBank/DDBJ databases">
        <authorList>
            <person name="Chen W.-M."/>
        </authorList>
    </citation>
    <scope>NUCLEOTIDE SEQUENCE [LARGE SCALE GENOMIC DNA]</scope>
    <source>
        <strain evidence="2 3">BBQ-12</strain>
    </source>
</reference>
<keyword evidence="1" id="KW-1133">Transmembrane helix</keyword>
<keyword evidence="1" id="KW-0472">Membrane</keyword>
<evidence type="ECO:0000256" key="1">
    <source>
        <dbReference type="SAM" id="Phobius"/>
    </source>
</evidence>
<dbReference type="PANTHER" id="PTHR35792:SF2">
    <property type="entry name" value="GENERAL STRESS PROTEIN"/>
    <property type="match status" value="1"/>
</dbReference>
<accession>A0A3S2UKK9</accession>
<gene>
    <name evidence="2" type="ORF">EOD40_15700</name>
</gene>
<dbReference type="InterPro" id="IPR052928">
    <property type="entry name" value="Desiccation-related_membrane"/>
</dbReference>
<sequence length="88" mass="10042">MKTNKVVLGLIGGLVTGAALGILFAPQSGRKTRRKIKDKSREFKDHMKEDFDKLIQKIDKKYESVSHNAHEFFHNGKAKIENETTTRN</sequence>